<accession>A0A158KJU0</accession>
<proteinExistence type="predicted"/>
<dbReference type="AlphaFoldDB" id="A0A158KJU0"/>
<organism evidence="2 3">
    <name type="scientific">Caballeronia choica</name>
    <dbReference type="NCBI Taxonomy" id="326476"/>
    <lineage>
        <taxon>Bacteria</taxon>
        <taxon>Pseudomonadati</taxon>
        <taxon>Pseudomonadota</taxon>
        <taxon>Betaproteobacteria</taxon>
        <taxon>Burkholderiales</taxon>
        <taxon>Burkholderiaceae</taxon>
        <taxon>Caballeronia</taxon>
    </lineage>
</organism>
<dbReference type="EMBL" id="FCON02000103">
    <property type="protein sequence ID" value="SAL81416.1"/>
    <property type="molecule type" value="Genomic_DNA"/>
</dbReference>
<dbReference type="RefSeq" id="WP_087648100.1">
    <property type="nucleotide sequence ID" value="NZ_FCON02000103.1"/>
</dbReference>
<feature type="transmembrane region" description="Helical" evidence="1">
    <location>
        <begin position="76"/>
        <end position="94"/>
    </location>
</feature>
<evidence type="ECO:0000313" key="2">
    <source>
        <dbReference type="EMBL" id="SAL81416.1"/>
    </source>
</evidence>
<feature type="transmembrane region" description="Helical" evidence="1">
    <location>
        <begin position="42"/>
        <end position="64"/>
    </location>
</feature>
<sequence>MEPGSATLWLGAAGLGAFHGINPAMGWLFAVALGLYAHSRRVVLLSLVPIAIGHAASVALVLAGALTLGSLIDHAYLNRACGVFLIGWGVWCALRGHRGQPRVGMRAGFAGLALWSFVMSSAHGAGFMLIPVLLPLCAAAGAPGLASAGHALPVGALALGIHTFAMLAVIAAVSTVVYDRAGGLGFLRTGWINIDLVWSAALVGCGGWLLLSAR</sequence>
<comment type="caution">
    <text evidence="2">The sequence shown here is derived from an EMBL/GenBank/DDBJ whole genome shotgun (WGS) entry which is preliminary data.</text>
</comment>
<evidence type="ECO:0000313" key="3">
    <source>
        <dbReference type="Proteomes" id="UP000054770"/>
    </source>
</evidence>
<reference evidence="2" key="1">
    <citation type="submission" date="2016-01" db="EMBL/GenBank/DDBJ databases">
        <authorList>
            <person name="Peeters C."/>
        </authorList>
    </citation>
    <scope>NUCLEOTIDE SEQUENCE [LARGE SCALE GENOMIC DNA]</scope>
    <source>
        <strain evidence="2">LMG 22940</strain>
    </source>
</reference>
<name>A0A158KJU0_9BURK</name>
<feature type="transmembrane region" description="Helical" evidence="1">
    <location>
        <begin position="106"/>
        <end position="134"/>
    </location>
</feature>
<protein>
    <submittedName>
        <fullName evidence="2">Membrane protein</fullName>
    </submittedName>
</protein>
<dbReference type="Proteomes" id="UP000054770">
    <property type="component" value="Unassembled WGS sequence"/>
</dbReference>
<keyword evidence="1" id="KW-0472">Membrane</keyword>
<keyword evidence="3" id="KW-1185">Reference proteome</keyword>
<feature type="transmembrane region" description="Helical" evidence="1">
    <location>
        <begin position="190"/>
        <end position="211"/>
    </location>
</feature>
<keyword evidence="1" id="KW-0812">Transmembrane</keyword>
<feature type="transmembrane region" description="Helical" evidence="1">
    <location>
        <begin position="6"/>
        <end position="30"/>
    </location>
</feature>
<dbReference type="OrthoDB" id="8850092at2"/>
<gene>
    <name evidence="2" type="ORF">AWB68_06131</name>
</gene>
<evidence type="ECO:0000256" key="1">
    <source>
        <dbReference type="SAM" id="Phobius"/>
    </source>
</evidence>
<keyword evidence="1" id="KW-1133">Transmembrane helix</keyword>
<feature type="transmembrane region" description="Helical" evidence="1">
    <location>
        <begin position="154"/>
        <end position="178"/>
    </location>
</feature>